<feature type="domain" description="Protein kinase" evidence="1">
    <location>
        <begin position="41"/>
        <end position="324"/>
    </location>
</feature>
<dbReference type="GO" id="GO:0004672">
    <property type="term" value="F:protein kinase activity"/>
    <property type="evidence" value="ECO:0007669"/>
    <property type="project" value="InterPro"/>
</dbReference>
<dbReference type="InterPro" id="IPR000719">
    <property type="entry name" value="Prot_kinase_dom"/>
</dbReference>
<proteinExistence type="predicted"/>
<dbReference type="Gene3D" id="1.10.510.10">
    <property type="entry name" value="Transferase(Phosphotransferase) domain 1"/>
    <property type="match status" value="1"/>
</dbReference>
<dbReference type="InterPro" id="IPR011009">
    <property type="entry name" value="Kinase-like_dom_sf"/>
</dbReference>
<evidence type="ECO:0000313" key="2">
    <source>
        <dbReference type="EMBL" id="BBH93143.1"/>
    </source>
</evidence>
<organism evidence="2">
    <name type="scientific">Thermogemmatispora argillosa</name>
    <dbReference type="NCBI Taxonomy" id="2045280"/>
    <lineage>
        <taxon>Bacteria</taxon>
        <taxon>Bacillati</taxon>
        <taxon>Chloroflexota</taxon>
        <taxon>Ktedonobacteria</taxon>
        <taxon>Thermogemmatisporales</taxon>
        <taxon>Thermogemmatisporaceae</taxon>
        <taxon>Thermogemmatispora</taxon>
    </lineage>
</organism>
<dbReference type="AlphaFoldDB" id="A0A455SXJ4"/>
<reference evidence="2" key="1">
    <citation type="submission" date="2018-12" db="EMBL/GenBank/DDBJ databases">
        <title>Novel natural products biosynthetic potential of the class Ktedonobacteria.</title>
        <authorList>
            <person name="Zheng Y."/>
            <person name="Saitou A."/>
            <person name="Wang C.M."/>
            <person name="Toyoda A."/>
            <person name="Minakuchi Y."/>
            <person name="Sekiguchi Y."/>
            <person name="Ueda K."/>
            <person name="Takano H."/>
            <person name="Sakai Y."/>
            <person name="Yokota A."/>
            <person name="Yabe S."/>
        </authorList>
    </citation>
    <scope>NUCLEOTIDE SEQUENCE</scope>
    <source>
        <strain evidence="2">A3-2</strain>
    </source>
</reference>
<dbReference type="GO" id="GO:0005524">
    <property type="term" value="F:ATP binding"/>
    <property type="evidence" value="ECO:0007669"/>
    <property type="project" value="InterPro"/>
</dbReference>
<dbReference type="PROSITE" id="PS50011">
    <property type="entry name" value="PROTEIN_KINASE_DOM"/>
    <property type="match status" value="1"/>
</dbReference>
<dbReference type="EMBL" id="AP019377">
    <property type="protein sequence ID" value="BBH93143.1"/>
    <property type="molecule type" value="Genomic_DNA"/>
</dbReference>
<dbReference type="SUPFAM" id="SSF56112">
    <property type="entry name" value="Protein kinase-like (PK-like)"/>
    <property type="match status" value="1"/>
</dbReference>
<sequence length="1021" mass="116118">MPGRLAFDEAMQFARSRLLVPDPDLREGQVEMVEIATRRGPIRRPWGLEGGFAVVYKFRTRSGEMRALRCFHVDMKPDTEERYRLIADYFASQPALRAITVSFTYHREGILVKEQDRSEVCPLIAMEWVEGRTLCEAVHDYALQGDRVALSRLSQRWQEIVWAMRRAHMAHGDLAGSNVLVREDGRLVLVDYDGVYIPPLAGYRPVLAGQQDYQHPQMYLRPFSEETDAFSALVITTALAALAGDPSLWRRYARIDERGRPPESLLFTAEDFADPSHSRLFQELGSCRDPVVRQLARELQAACLQPIQDVRFPFRLLDSKHEKRQALSELREAIARDDDEAIVRAWLPLLEQYGPAQSYRERAELARRRLEALARLRQAIAQRSSLGAILASYEAVLDGCSALTERERLLITEGRRFCQALQDRRDKELLAAATTLISLYGPTILNAQEQAQMQAARERYKAARAWAQARRSGEVKALAAAYEQLQRCELSLPPEEEMIGCQAARFCALVADPEADDEALLAAYEALALGPAGAQLSFSAEQRARAELAERRLAALARLRMALRSRRLRAVAEADDPLLEGSTALTPEERERLDLARRFYKALAEGDDASLVMLSEQLDQEAAAEDGLLLTSEERALLTRASQRWRCYSCFLSTLHSHQPRLIAAAADPLLQEVRLSKDERELLELAQEFVAAYDDDQRLLAFYERLLSSPHSAFFQFSPEEQERLHFLWKQEQQWRAFEQALMTASHEAGEAGPRRILAAYNELPQALLGRLTADHRRALAEARQALELLHLLRQEHADEQLASAYKPELLRVFPLLLTAAQLQRLEVIRLIKELEEAWRACDYRRMLLIARSIPQPQSLERYALQLRVASRRLAEQLQPADVRLSLRSAGGGQRLIIAWRWTADPLLRYLLICWSVQELSPLPQPLRWWQLERLAHYRVVSHPEAVGQGPASLDLPVGSCSRLHVLLCALLPEDWYGQGEGRWAQRDGYRTEEQASDALWWPGRALSAVLLPETEVVLT</sequence>
<accession>A0A455SXJ4</accession>
<gene>
    <name evidence="2" type="ORF">KTA_13420</name>
</gene>
<name>A0A455SXJ4_9CHLR</name>
<protein>
    <recommendedName>
        <fullName evidence="1">Protein kinase domain-containing protein</fullName>
    </recommendedName>
</protein>
<evidence type="ECO:0000259" key="1">
    <source>
        <dbReference type="PROSITE" id="PS50011"/>
    </source>
</evidence>